<dbReference type="NCBIfam" id="NF040521">
    <property type="entry name" value="C45_proenzyme"/>
    <property type="match status" value="1"/>
</dbReference>
<dbReference type="InterPro" id="IPR005079">
    <property type="entry name" value="Peptidase_C45_hydrolase"/>
</dbReference>
<dbReference type="GO" id="GO:0016740">
    <property type="term" value="F:transferase activity"/>
    <property type="evidence" value="ECO:0007669"/>
    <property type="project" value="UniProtKB-KW"/>
</dbReference>
<keyword evidence="2" id="KW-0808">Transferase</keyword>
<reference evidence="2 3" key="1">
    <citation type="submission" date="2016-10" db="EMBL/GenBank/DDBJ databases">
        <authorList>
            <person name="de Groot N.N."/>
        </authorList>
    </citation>
    <scope>NUCLEOTIDE SEQUENCE [LARGE SCALE GENOMIC DNA]</scope>
    <source>
        <strain evidence="2 3">DSM 15283</strain>
    </source>
</reference>
<organism evidence="2 3">
    <name type="scientific">Shimia aestuarii</name>
    <dbReference type="NCBI Taxonomy" id="254406"/>
    <lineage>
        <taxon>Bacteria</taxon>
        <taxon>Pseudomonadati</taxon>
        <taxon>Pseudomonadota</taxon>
        <taxon>Alphaproteobacteria</taxon>
        <taxon>Rhodobacterales</taxon>
        <taxon>Roseobacteraceae</taxon>
    </lineage>
</organism>
<dbReference type="STRING" id="254406.SAMN04488042_1084"/>
<dbReference type="PANTHER" id="PTHR34180">
    <property type="entry name" value="PEPTIDASE C45"/>
    <property type="match status" value="1"/>
</dbReference>
<accession>A0A1I4RBY2</accession>
<dbReference type="EMBL" id="FOTQ01000008">
    <property type="protein sequence ID" value="SFM49480.1"/>
    <property type="molecule type" value="Genomic_DNA"/>
</dbReference>
<keyword evidence="3" id="KW-1185">Reference proteome</keyword>
<evidence type="ECO:0000313" key="3">
    <source>
        <dbReference type="Proteomes" id="UP000199144"/>
    </source>
</evidence>
<dbReference type="InterPro" id="IPR047801">
    <property type="entry name" value="Peptidase_C45"/>
</dbReference>
<sequence length="397" mass="44999">MQLTFRSLSEDAPGDAWRKVFAHGWPGWSEWFRHRSDGTPSLEDARRGLRRHMPDYETLWDELNTVCGADDEAARFLSFWAPPRYLVNCSQAVVVDDDGPFLIRNYDLDPDLNEATLLSTRWRGQRVVGMVEAMAGLADGMNETGLAASLTFGGRVERRPGFGIPLIMRYLLQSCRDVQDAVEVLRSIPSHMSYNVTVLDRNGNWATVFLAPDRPTIVTEQPWATNHQLGVEWPRHGRISRTMERAEVLEELLQQTGVSATQLRKAFRNAPIFSTNYAEGFGTVYTATYRPTQGEITLSWKDGTEQSWNLHDVDARHQPIRYGDGGSSTATTLTTLQASTERPTWYSDFLKFAVHPYPDPDGSLHARLAAFWRRNHLGEDRDWSNLTPLHSSSAEQE</sequence>
<dbReference type="Proteomes" id="UP000199144">
    <property type="component" value="Unassembled WGS sequence"/>
</dbReference>
<dbReference type="OrthoDB" id="8617387at2"/>
<dbReference type="InterPro" id="IPR047794">
    <property type="entry name" value="C45_proenzyme-like"/>
</dbReference>
<dbReference type="Pfam" id="PF03417">
    <property type="entry name" value="AAT"/>
    <property type="match status" value="1"/>
</dbReference>
<dbReference type="RefSeq" id="WP_093095169.1">
    <property type="nucleotide sequence ID" value="NZ_FOTQ01000008.1"/>
</dbReference>
<dbReference type="PANTHER" id="PTHR34180:SF1">
    <property type="entry name" value="BETA-ALANYL-DOPAMINE_CARCININE HYDROLASE"/>
    <property type="match status" value="1"/>
</dbReference>
<dbReference type="Gene3D" id="3.60.60.10">
    <property type="entry name" value="Penicillin V Acylase, Chain A"/>
    <property type="match status" value="1"/>
</dbReference>
<dbReference type="CDD" id="cd01935">
    <property type="entry name" value="Ntn_CGH_like"/>
    <property type="match status" value="1"/>
</dbReference>
<evidence type="ECO:0000259" key="1">
    <source>
        <dbReference type="Pfam" id="PF03417"/>
    </source>
</evidence>
<protein>
    <submittedName>
        <fullName evidence="2">Acyl-coenzyme A:6-aminopenicillanic acid acyl-transferase</fullName>
    </submittedName>
</protein>
<evidence type="ECO:0000313" key="2">
    <source>
        <dbReference type="EMBL" id="SFM49480.1"/>
    </source>
</evidence>
<dbReference type="InterPro" id="IPR029055">
    <property type="entry name" value="Ntn_hydrolases_N"/>
</dbReference>
<dbReference type="SUPFAM" id="SSF56235">
    <property type="entry name" value="N-terminal nucleophile aminohydrolases (Ntn hydrolases)"/>
    <property type="match status" value="1"/>
</dbReference>
<name>A0A1I4RBY2_9RHOB</name>
<dbReference type="AlphaFoldDB" id="A0A1I4RBY2"/>
<feature type="domain" description="Peptidase C45 hydrolase" evidence="1">
    <location>
        <begin position="97"/>
        <end position="302"/>
    </location>
</feature>
<gene>
    <name evidence="2" type="ORF">SAMN04488042_1084</name>
</gene>
<proteinExistence type="predicted"/>